<dbReference type="GeneID" id="63819437"/>
<sequence length="332" mass="33578">MHMSAQGAPAASDTRPSLAPALIHAPSVSRTCSPAHALSSSCSRLSRFQPYHTASSLYLTASYSSSRPFALPPPAAVLSTSSPSPTARLLEQGDRSVSATRAPGVHERVEADCAALPSRESRAASPVRRVPPGRSRLMPSLLALTVGLSCSQLPMSAAASLGVSPLPIDAHTSIPRLPDAALLVPRQVAASASGAGNDADTSTTAGAAQASQASTQANAATTASAGTSQATSAATQQTSTPDASPTTSASPLPSTSDAASPTSTQAESPSSTPTSSTQPPPSSTEQPTTSDADATTSAIPTTSTPDPQRAQRPRRVQSRRPAHQISQRPPLT</sequence>
<protein>
    <submittedName>
        <fullName evidence="2">Uncharacterized protein</fullName>
    </submittedName>
</protein>
<feature type="region of interest" description="Disordered" evidence="1">
    <location>
        <begin position="76"/>
        <end position="101"/>
    </location>
</feature>
<evidence type="ECO:0000313" key="3">
    <source>
        <dbReference type="Proteomes" id="UP000076871"/>
    </source>
</evidence>
<proteinExistence type="predicted"/>
<organism evidence="2 3">
    <name type="scientific">Laetiporus sulphureus 93-53</name>
    <dbReference type="NCBI Taxonomy" id="1314785"/>
    <lineage>
        <taxon>Eukaryota</taxon>
        <taxon>Fungi</taxon>
        <taxon>Dikarya</taxon>
        <taxon>Basidiomycota</taxon>
        <taxon>Agaricomycotina</taxon>
        <taxon>Agaricomycetes</taxon>
        <taxon>Polyporales</taxon>
        <taxon>Laetiporus</taxon>
    </lineage>
</organism>
<dbReference type="AlphaFoldDB" id="A0A165GJ17"/>
<dbReference type="InParanoid" id="A0A165GJ17"/>
<evidence type="ECO:0000313" key="2">
    <source>
        <dbReference type="EMBL" id="KZT10418.1"/>
    </source>
</evidence>
<evidence type="ECO:0000256" key="1">
    <source>
        <dbReference type="SAM" id="MobiDB-lite"/>
    </source>
</evidence>
<accession>A0A165GJ17</accession>
<feature type="compositionally biased region" description="Basic residues" evidence="1">
    <location>
        <begin position="311"/>
        <end position="322"/>
    </location>
</feature>
<reference evidence="2 3" key="1">
    <citation type="journal article" date="2016" name="Mol. Biol. Evol.">
        <title>Comparative Genomics of Early-Diverging Mushroom-Forming Fungi Provides Insights into the Origins of Lignocellulose Decay Capabilities.</title>
        <authorList>
            <person name="Nagy L.G."/>
            <person name="Riley R."/>
            <person name="Tritt A."/>
            <person name="Adam C."/>
            <person name="Daum C."/>
            <person name="Floudas D."/>
            <person name="Sun H."/>
            <person name="Yadav J.S."/>
            <person name="Pangilinan J."/>
            <person name="Larsson K.H."/>
            <person name="Matsuura K."/>
            <person name="Barry K."/>
            <person name="Labutti K."/>
            <person name="Kuo R."/>
            <person name="Ohm R.A."/>
            <person name="Bhattacharya S.S."/>
            <person name="Shirouzu T."/>
            <person name="Yoshinaga Y."/>
            <person name="Martin F.M."/>
            <person name="Grigoriev I.V."/>
            <person name="Hibbett D.S."/>
        </authorList>
    </citation>
    <scope>NUCLEOTIDE SEQUENCE [LARGE SCALE GENOMIC DNA]</scope>
    <source>
        <strain evidence="2 3">93-53</strain>
    </source>
</reference>
<gene>
    <name evidence="2" type="ORF">LAESUDRAFT_425016</name>
</gene>
<dbReference type="Proteomes" id="UP000076871">
    <property type="component" value="Unassembled WGS sequence"/>
</dbReference>
<keyword evidence="3" id="KW-1185">Reference proteome</keyword>
<dbReference type="RefSeq" id="XP_040768158.1">
    <property type="nucleotide sequence ID" value="XM_040902406.1"/>
</dbReference>
<feature type="compositionally biased region" description="Low complexity" evidence="1">
    <location>
        <begin position="219"/>
        <end position="310"/>
    </location>
</feature>
<feature type="region of interest" description="Disordered" evidence="1">
    <location>
        <begin position="219"/>
        <end position="332"/>
    </location>
</feature>
<dbReference type="EMBL" id="KV427609">
    <property type="protein sequence ID" value="KZT10418.1"/>
    <property type="molecule type" value="Genomic_DNA"/>
</dbReference>
<name>A0A165GJ17_9APHY</name>